<feature type="domain" description="HNH nuclease" evidence="1">
    <location>
        <begin position="184"/>
        <end position="236"/>
    </location>
</feature>
<reference evidence="4 6" key="2">
    <citation type="submission" date="2017-05" db="EMBL/GenBank/DDBJ databases">
        <title>The Genome Sequence of Enterococcus faecium 2D5_DIV0622.</title>
        <authorList>
            <consortium name="The Broad Institute Genomics Platform"/>
            <consortium name="The Broad Institute Genomic Center for Infectious Diseases"/>
            <person name="Earl A."/>
            <person name="Manson A."/>
            <person name="Schwartman J."/>
            <person name="Gilmore M."/>
            <person name="Abouelleil A."/>
            <person name="Cao P."/>
            <person name="Chapman S."/>
            <person name="Cusick C."/>
            <person name="Shea T."/>
            <person name="Young S."/>
            <person name="Neafsey D."/>
            <person name="Nusbaum C."/>
            <person name="Birren B."/>
        </authorList>
    </citation>
    <scope>NUCLEOTIDE SEQUENCE [LARGE SCALE GENOMIC DNA]</scope>
    <source>
        <strain evidence="4 6">2D5_DIV0622</strain>
    </source>
</reference>
<dbReference type="GO" id="GO:0003676">
    <property type="term" value="F:nucleic acid binding"/>
    <property type="evidence" value="ECO:0007669"/>
    <property type="project" value="InterPro"/>
</dbReference>
<accession>A0A1Y3UKA9</accession>
<evidence type="ECO:0000313" key="4">
    <source>
        <dbReference type="EMBL" id="OUZ14834.1"/>
    </source>
</evidence>
<dbReference type="Proteomes" id="UP000196074">
    <property type="component" value="Unassembled WGS sequence"/>
</dbReference>
<dbReference type="PANTHER" id="PTHR33877:SF2">
    <property type="entry name" value="OS07G0170200 PROTEIN"/>
    <property type="match status" value="1"/>
</dbReference>
<dbReference type="Proteomes" id="UP001255696">
    <property type="component" value="Unassembled WGS sequence"/>
</dbReference>
<dbReference type="Pfam" id="PF14239">
    <property type="entry name" value="RRXRR"/>
    <property type="match status" value="1"/>
</dbReference>
<dbReference type="SMART" id="SM00507">
    <property type="entry name" value="HNHc"/>
    <property type="match status" value="1"/>
</dbReference>
<dbReference type="InterPro" id="IPR052892">
    <property type="entry name" value="NA-targeting_endonuclease"/>
</dbReference>
<evidence type="ECO:0000259" key="1">
    <source>
        <dbReference type="SMART" id="SM00507"/>
    </source>
</evidence>
<dbReference type="Pfam" id="PF01844">
    <property type="entry name" value="HNH"/>
    <property type="match status" value="1"/>
</dbReference>
<keyword evidence="3" id="KW-0255">Endonuclease</keyword>
<dbReference type="InterPro" id="IPR003615">
    <property type="entry name" value="HNH_nuc"/>
</dbReference>
<dbReference type="GO" id="GO:0004519">
    <property type="term" value="F:endonuclease activity"/>
    <property type="evidence" value="ECO:0007669"/>
    <property type="project" value="UniProtKB-KW"/>
</dbReference>
<dbReference type="NCBIfam" id="NF040563">
    <property type="entry name" value="guided_IscB"/>
    <property type="match status" value="1"/>
</dbReference>
<dbReference type="InterPro" id="IPR025938">
    <property type="entry name" value="RRXRR_dom"/>
</dbReference>
<keyword evidence="3" id="KW-0540">Nuclease</keyword>
<evidence type="ECO:0000313" key="2">
    <source>
        <dbReference type="EMBL" id="MDT2796388.1"/>
    </source>
</evidence>
<dbReference type="Proteomes" id="UP000196503">
    <property type="component" value="Unassembled WGS sequence"/>
</dbReference>
<comment type="caution">
    <text evidence="3">The sequence shown here is derived from an EMBL/GenBank/DDBJ whole genome shotgun (WGS) entry which is preliminary data.</text>
</comment>
<dbReference type="Gene3D" id="1.10.30.50">
    <property type="match status" value="1"/>
</dbReference>
<protein>
    <submittedName>
        <fullName evidence="3">HNH endonuclease</fullName>
    </submittedName>
    <submittedName>
        <fullName evidence="2">RNA-guided endonuclease IscB</fullName>
    </submittedName>
</protein>
<dbReference type="PANTHER" id="PTHR33877">
    <property type="entry name" value="SLL1193 PROTEIN"/>
    <property type="match status" value="1"/>
</dbReference>
<dbReference type="RefSeq" id="WP_047341975.1">
    <property type="nucleotide sequence ID" value="NZ_CP010059.1"/>
</dbReference>
<reference evidence="2" key="4">
    <citation type="submission" date="2023-03" db="EMBL/GenBank/DDBJ databases">
        <authorList>
            <person name="Shen W."/>
            <person name="Cai J."/>
        </authorList>
    </citation>
    <scope>NUCLEOTIDE SEQUENCE</scope>
    <source>
        <strain evidence="2">B245-2</strain>
    </source>
</reference>
<reference evidence="5" key="1">
    <citation type="submission" date="2017-04" db="EMBL/GenBank/DDBJ databases">
        <title>Function of individual gut microbiota members based on whole genome sequencing of pure cultures obtained from chicken caecum.</title>
        <authorList>
            <person name="Medvecky M."/>
            <person name="Cejkova D."/>
            <person name="Polansky O."/>
            <person name="Karasova D."/>
            <person name="Kubasova T."/>
            <person name="Cizek A."/>
            <person name="Rychlik I."/>
        </authorList>
    </citation>
    <scope>NUCLEOTIDE SEQUENCE [LARGE SCALE GENOMIC DNA]</scope>
    <source>
        <strain evidence="5">An144</strain>
    </source>
</reference>
<sequence>MQVFVRNIQGKPLMPCSNRKARLLLKEGKAKIYQYNPFTIQLCYPCREYVQECHIGIDTGSKHIGVAVTSEDKVLFKGEVELRQDVKSNLDTRRSYRRDRRNRKTRYRKARFLNRKKSKKKDVWLPPSIENRMNHTFKWIDTFLSLVPNPQLHIEVGKFDIAKMINPEIQGIDYQQGQTYGFYDVRYFVFARDNYTCQCCGKSKGKILQTHHIIYRSNGGSNRADNLITVCTDCHTYENHQKGGVLYQWQENHKKTKQYKEPPFMNILRKRIFAKYSNAVITYGSETTPKRKELGLEKTHYNDAIVISGISTIKENPDEWLLIKQFRKKKRSLHEATARKGRKEPNCLQKRNAKNKPCYKGFYLNDKVEVFGRIGHITGFASGGVYIKNSENEYITLPNKSYKKVGVSKLKLLHHNNNWQYINKRIA</sequence>
<evidence type="ECO:0000313" key="3">
    <source>
        <dbReference type="EMBL" id="OUQ09965.1"/>
    </source>
</evidence>
<dbReference type="InterPro" id="IPR047693">
    <property type="entry name" value="RNA-guided_IscB-like"/>
</dbReference>
<dbReference type="CDD" id="cd00085">
    <property type="entry name" value="HNHc"/>
    <property type="match status" value="1"/>
</dbReference>
<gene>
    <name evidence="2" type="primary">iscB</name>
    <name evidence="4" type="ORF">A5869_001939</name>
    <name evidence="3" type="ORF">B5E88_08015</name>
    <name evidence="2" type="ORF">P7H47_03745</name>
</gene>
<dbReference type="InterPro" id="IPR002711">
    <property type="entry name" value="HNH"/>
</dbReference>
<dbReference type="GO" id="GO:0008270">
    <property type="term" value="F:zinc ion binding"/>
    <property type="evidence" value="ECO:0007669"/>
    <property type="project" value="InterPro"/>
</dbReference>
<dbReference type="AlphaFoldDB" id="A0A1Y3UKA9"/>
<keyword evidence="3" id="KW-0378">Hydrolase</keyword>
<evidence type="ECO:0000313" key="5">
    <source>
        <dbReference type="Proteomes" id="UP000196074"/>
    </source>
</evidence>
<reference evidence="3" key="3">
    <citation type="journal article" date="2018" name="BMC Genomics">
        <title>Whole genome sequencing and function prediction of 133 gut anaerobes isolated from chicken caecum in pure cultures.</title>
        <authorList>
            <person name="Medvecky M."/>
            <person name="Cejkova D."/>
            <person name="Polansky O."/>
            <person name="Karasova D."/>
            <person name="Kubasova T."/>
            <person name="Cizek A."/>
            <person name="Rychlik I."/>
        </authorList>
    </citation>
    <scope>NUCLEOTIDE SEQUENCE</scope>
    <source>
        <strain evidence="3">An144</strain>
    </source>
</reference>
<dbReference type="EMBL" id="NFLC01000014">
    <property type="protein sequence ID" value="OUQ09965.1"/>
    <property type="molecule type" value="Genomic_DNA"/>
</dbReference>
<dbReference type="EMBL" id="JARQBI010000006">
    <property type="protein sequence ID" value="MDT2796388.1"/>
    <property type="molecule type" value="Genomic_DNA"/>
</dbReference>
<evidence type="ECO:0000313" key="6">
    <source>
        <dbReference type="Proteomes" id="UP000196503"/>
    </source>
</evidence>
<organism evidence="3 5">
    <name type="scientific">Enterococcus cecorum</name>
    <dbReference type="NCBI Taxonomy" id="44008"/>
    <lineage>
        <taxon>Bacteria</taxon>
        <taxon>Bacillati</taxon>
        <taxon>Bacillota</taxon>
        <taxon>Bacilli</taxon>
        <taxon>Lactobacillales</taxon>
        <taxon>Enterococcaceae</taxon>
        <taxon>Enterococcus</taxon>
    </lineage>
</organism>
<name>A0A1Y3UKA9_9ENTE</name>
<proteinExistence type="predicted"/>
<dbReference type="EMBL" id="NIBL01000003">
    <property type="protein sequence ID" value="OUZ14834.1"/>
    <property type="molecule type" value="Genomic_DNA"/>
</dbReference>